<protein>
    <submittedName>
        <fullName evidence="3">Uncharacterized protein</fullName>
    </submittedName>
</protein>
<dbReference type="AlphaFoldDB" id="A0AA36JTX7"/>
<reference evidence="3" key="1">
    <citation type="submission" date="2023-08" db="EMBL/GenBank/DDBJ databases">
        <authorList>
            <person name="Chen Y."/>
            <person name="Shah S."/>
            <person name="Dougan E. K."/>
            <person name="Thang M."/>
            <person name="Chan C."/>
        </authorList>
    </citation>
    <scope>NUCLEOTIDE SEQUENCE</scope>
</reference>
<keyword evidence="4" id="KW-1185">Reference proteome</keyword>
<comment type="caution">
    <text evidence="3">The sequence shown here is derived from an EMBL/GenBank/DDBJ whole genome shotgun (WGS) entry which is preliminary data.</text>
</comment>
<sequence>MAVLRPMNPTPMVFNPWSGPVRRAGSVSSGSQTPQPRYPGVRVLPPSGSSTPQPGMLDTETCPSCGNAYMPDAIFCRHCGQKRQVEIYSAFSGPVSPAHGVYVNDPPLYSTTFSGPGTAYAGEASVYNALYSGSVSPAAGTTVYANEAAPVYNATYSGSVTPVAGGTTVYANEAAPVYNATYSGSVTPVAGGTTVYANEAAPVYNATYSGSVTPVAGGATALASGPAVPVFPAAYSGSAICRVGATANAPCGGLRARGILEPTAYAAPSVSIPVSSCEVPPATAGLSASNGCTSMRLSSYTPLPMQATAHSLPGTVTPVPPVTPVPMPRASVGSLSVSSLPTSALAADIPTPVEPQLPASLTAGLPDPSSIERQKSSYARGLEEQLRHGTDVLAQQLKQQSDYLFAMGDQRKRQYALQVDQEIKQREMELAQQHNEQLLLLQQAAQQQKSALEHQANALLLEYNQKKAQEDLAYQQYQFQKRQYETQLQYNEEMKELQVQQNAAEQQVAHQRAYIAQQAVQATQQAAVTARQVRLSGPPGSFTAPSFARCMYEAHEALQRRMLRLSCQCRAHHPCQPHTGKLPYPDNEWAWAAQAACLSSWGNLGFQVAVDSQLCQLV</sequence>
<evidence type="ECO:0000313" key="3">
    <source>
        <dbReference type="EMBL" id="CAJ1411534.1"/>
    </source>
</evidence>
<gene>
    <name evidence="3" type="ORF">EVOR1521_LOCUS32075</name>
</gene>
<dbReference type="Proteomes" id="UP001178507">
    <property type="component" value="Unassembled WGS sequence"/>
</dbReference>
<name>A0AA36JTX7_9DINO</name>
<evidence type="ECO:0000256" key="2">
    <source>
        <dbReference type="SAM" id="MobiDB-lite"/>
    </source>
</evidence>
<evidence type="ECO:0000256" key="1">
    <source>
        <dbReference type="SAM" id="Coils"/>
    </source>
</evidence>
<evidence type="ECO:0000313" key="4">
    <source>
        <dbReference type="Proteomes" id="UP001178507"/>
    </source>
</evidence>
<organism evidence="3 4">
    <name type="scientific">Effrenium voratum</name>
    <dbReference type="NCBI Taxonomy" id="2562239"/>
    <lineage>
        <taxon>Eukaryota</taxon>
        <taxon>Sar</taxon>
        <taxon>Alveolata</taxon>
        <taxon>Dinophyceae</taxon>
        <taxon>Suessiales</taxon>
        <taxon>Symbiodiniaceae</taxon>
        <taxon>Effrenium</taxon>
    </lineage>
</organism>
<dbReference type="EMBL" id="CAUJNA010003881">
    <property type="protein sequence ID" value="CAJ1411534.1"/>
    <property type="molecule type" value="Genomic_DNA"/>
</dbReference>
<feature type="compositionally biased region" description="Polar residues" evidence="2">
    <location>
        <begin position="26"/>
        <end position="35"/>
    </location>
</feature>
<keyword evidence="1" id="KW-0175">Coiled coil</keyword>
<proteinExistence type="predicted"/>
<feature type="coiled-coil region" evidence="1">
    <location>
        <begin position="431"/>
        <end position="507"/>
    </location>
</feature>
<accession>A0AA36JTX7</accession>
<feature type="region of interest" description="Disordered" evidence="2">
    <location>
        <begin position="14"/>
        <end position="54"/>
    </location>
</feature>